<dbReference type="Proteomes" id="UP001642540">
    <property type="component" value="Unassembled WGS sequence"/>
</dbReference>
<sequence length="120" mass="13144">MQILRACVNAVRAGIFSSQPAPIVGQVQMRSIGTVGQGILNGSSLPALTSSPFLSSALSRGNFFVSPALSFARSITRINFPRPRENKRINVTGWKKRMSTPSGRRVIMRRILKGRHSLSH</sequence>
<dbReference type="Gene3D" id="1.10.287.3980">
    <property type="match status" value="1"/>
</dbReference>
<dbReference type="InterPro" id="IPR000271">
    <property type="entry name" value="Ribosomal_bL34"/>
</dbReference>
<accession>A0ABP1QGW6</accession>
<evidence type="ECO:0000256" key="5">
    <source>
        <dbReference type="ARBA" id="ARBA00035434"/>
    </source>
</evidence>
<organism evidence="6 7">
    <name type="scientific">Orchesella dallaii</name>
    <dbReference type="NCBI Taxonomy" id="48710"/>
    <lineage>
        <taxon>Eukaryota</taxon>
        <taxon>Metazoa</taxon>
        <taxon>Ecdysozoa</taxon>
        <taxon>Arthropoda</taxon>
        <taxon>Hexapoda</taxon>
        <taxon>Collembola</taxon>
        <taxon>Entomobryomorpha</taxon>
        <taxon>Entomobryoidea</taxon>
        <taxon>Orchesellidae</taxon>
        <taxon>Orchesellinae</taxon>
        <taxon>Orchesella</taxon>
    </lineage>
</organism>
<evidence type="ECO:0000256" key="1">
    <source>
        <dbReference type="ARBA" id="ARBA00010111"/>
    </source>
</evidence>
<evidence type="ECO:0000313" key="6">
    <source>
        <dbReference type="EMBL" id="CAL8099000.1"/>
    </source>
</evidence>
<evidence type="ECO:0000256" key="3">
    <source>
        <dbReference type="ARBA" id="ARBA00023274"/>
    </source>
</evidence>
<comment type="caution">
    <text evidence="6">The sequence shown here is derived from an EMBL/GenBank/DDBJ whole genome shotgun (WGS) entry which is preliminary data.</text>
</comment>
<evidence type="ECO:0000313" key="7">
    <source>
        <dbReference type="Proteomes" id="UP001642540"/>
    </source>
</evidence>
<proteinExistence type="inferred from homology"/>
<keyword evidence="2" id="KW-0689">Ribosomal protein</keyword>
<reference evidence="6 7" key="1">
    <citation type="submission" date="2024-08" db="EMBL/GenBank/DDBJ databases">
        <authorList>
            <person name="Cucini C."/>
            <person name="Frati F."/>
        </authorList>
    </citation>
    <scope>NUCLEOTIDE SEQUENCE [LARGE SCALE GENOMIC DNA]</scope>
</reference>
<name>A0ABP1QGW6_9HEXA</name>
<keyword evidence="3" id="KW-0687">Ribonucleoprotein</keyword>
<keyword evidence="7" id="KW-1185">Reference proteome</keyword>
<evidence type="ECO:0000256" key="2">
    <source>
        <dbReference type="ARBA" id="ARBA00022980"/>
    </source>
</evidence>
<gene>
    <name evidence="6" type="ORF">ODALV1_LOCUS10112</name>
</gene>
<dbReference type="PANTHER" id="PTHR14503:SF4">
    <property type="entry name" value="LARGE RIBOSOMAL SUBUNIT PROTEIN BL34M"/>
    <property type="match status" value="1"/>
</dbReference>
<dbReference type="EMBL" id="CAXLJM020000031">
    <property type="protein sequence ID" value="CAL8099000.1"/>
    <property type="molecule type" value="Genomic_DNA"/>
</dbReference>
<comment type="similarity">
    <text evidence="1">Belongs to the bacterial ribosomal protein bL34 family.</text>
</comment>
<dbReference type="Pfam" id="PF00468">
    <property type="entry name" value="Ribosomal_L34"/>
    <property type="match status" value="1"/>
</dbReference>
<evidence type="ECO:0000256" key="4">
    <source>
        <dbReference type="ARBA" id="ARBA00035274"/>
    </source>
</evidence>
<protein>
    <recommendedName>
        <fullName evidence="4">Large ribosomal subunit protein bL34m</fullName>
    </recommendedName>
    <alternativeName>
        <fullName evidence="5">39S ribosomal protein L34, mitochondrial</fullName>
    </alternativeName>
</protein>
<dbReference type="PANTHER" id="PTHR14503">
    <property type="entry name" value="MITOCHONDRIAL RIBOSOMAL PROTEIN 34 FAMILY MEMBER"/>
    <property type="match status" value="1"/>
</dbReference>